<dbReference type="HOGENOM" id="CLU_026005_0_0_5"/>
<dbReference type="InterPro" id="IPR028087">
    <property type="entry name" value="Tad_N"/>
</dbReference>
<keyword evidence="1" id="KW-1133">Transmembrane helix</keyword>
<evidence type="ECO:0000313" key="3">
    <source>
        <dbReference type="EMBL" id="AEI06946.1"/>
    </source>
</evidence>
<feature type="domain" description="Putative Flp pilus-assembly TadG-like N-terminal" evidence="2">
    <location>
        <begin position="22"/>
        <end position="64"/>
    </location>
</feature>
<evidence type="ECO:0000259" key="2">
    <source>
        <dbReference type="Pfam" id="PF13400"/>
    </source>
</evidence>
<dbReference type="KEGG" id="ocg:OCA5_c22440"/>
<keyword evidence="1" id="KW-0812">Transmembrane</keyword>
<name>B6JF76_AFIC5</name>
<reference evidence="3 4" key="1">
    <citation type="journal article" date="2011" name="J. Bacteriol.">
        <title>Complete genome sequences of the chemolithoautotrophic Oligotropha carboxidovorans strains OM4 and OM5.</title>
        <authorList>
            <person name="Volland S."/>
            <person name="Rachinger M."/>
            <person name="Strittmatter A."/>
            <person name="Daniel R."/>
            <person name="Gottschalk G."/>
            <person name="Meyer O."/>
        </authorList>
    </citation>
    <scope>NUCLEOTIDE SEQUENCE [LARGE SCALE GENOMIC DNA]</scope>
    <source>
        <strain evidence="4">ATCC 49405 / DSM 1227 / KCTC 32145 / OM5</strain>
    </source>
</reference>
<proteinExistence type="predicted"/>
<keyword evidence="4" id="KW-1185">Reference proteome</keyword>
<dbReference type="SUPFAM" id="SSF53300">
    <property type="entry name" value="vWA-like"/>
    <property type="match status" value="1"/>
</dbReference>
<dbReference type="InterPro" id="IPR036465">
    <property type="entry name" value="vWFA_dom_sf"/>
</dbReference>
<dbReference type="RefSeq" id="WP_012562919.1">
    <property type="nucleotide sequence ID" value="NC_011386.1"/>
</dbReference>
<organism evidence="3 4">
    <name type="scientific">Afipia carboxidovorans (strain ATCC 49405 / DSM 1227 / KCTC 32145 / OM5)</name>
    <name type="common">Oligotropha carboxidovorans</name>
    <dbReference type="NCBI Taxonomy" id="504832"/>
    <lineage>
        <taxon>Bacteria</taxon>
        <taxon>Pseudomonadati</taxon>
        <taxon>Pseudomonadota</taxon>
        <taxon>Alphaproteobacteria</taxon>
        <taxon>Hyphomicrobiales</taxon>
        <taxon>Nitrobacteraceae</taxon>
        <taxon>Afipia</taxon>
    </lineage>
</organism>
<sequence>MGPLSIKRFASLANGFRKDARGNVAIIFTLVAIPLVALVGAAVDYTRVSSARTAMQSALDSAALMISKDAATMSDSEITTRARQYVNSLYTNTETPIQTFSAVYTPNNGSGATILLNAGGNMPTYFMKIVGTNFSTLPINTASTTKWGSSRMRVALVLDNTGSMDQNGKMTALKKAAANATTGLIKKLSAFNTNEGDVYISVVPFAKDVNVGTSNVGASWLNWSEWEAAPRILTDNSYPIKVKYNNITYEWADIGPGAPCPFDTKSNGNPRPSQQSSVSKFSFACMDRPGSLSGATDLSNNSTDRYLIPSSGTYEGMICPGIDGGANYPGKTGVYYNGCYTSVVDPDASIVLATGSNAQCPSNKPNCSCTGTGSSRKCVQAKYKHYWRDHPSDTTKAAAAAPAHSTWTGCVNDRDQDADTTNAVMSGSGRIYPEQWKDCLSATITPMSNQWATLNSKVNAMNPSGNTNQAIGLFWGWQTLNTANDPFKAPSKDPNWVYQDYIVILSDGLNTQNRWYTCPNAGPCPTIDGREKTLCDNIKADKITIFTIQVNINSKDPESQVLKDCASSGSGYFQLITSANDTATAFDNVLNKIAKLRIAQ</sequence>
<dbReference type="PATRIC" id="fig|504832.7.peg.2370"/>
<evidence type="ECO:0000256" key="1">
    <source>
        <dbReference type="SAM" id="Phobius"/>
    </source>
</evidence>
<feature type="transmembrane region" description="Helical" evidence="1">
    <location>
        <begin position="20"/>
        <end position="43"/>
    </location>
</feature>
<protein>
    <recommendedName>
        <fullName evidence="2">Putative Flp pilus-assembly TadG-like N-terminal domain-containing protein</fullName>
    </recommendedName>
</protein>
<dbReference type="STRING" id="504832.OCA5_c22440"/>
<dbReference type="Proteomes" id="UP000007730">
    <property type="component" value="Chromosome"/>
</dbReference>
<gene>
    <name evidence="3" type="ordered locus">OCA5_c22440</name>
</gene>
<keyword evidence="1" id="KW-0472">Membrane</keyword>
<dbReference type="KEGG" id="oca:OCAR_5764"/>
<dbReference type="EMBL" id="CP002826">
    <property type="protein sequence ID" value="AEI06946.1"/>
    <property type="molecule type" value="Genomic_DNA"/>
</dbReference>
<dbReference type="AlphaFoldDB" id="B6JF76"/>
<evidence type="ECO:0000313" key="4">
    <source>
        <dbReference type="Proteomes" id="UP000007730"/>
    </source>
</evidence>
<dbReference type="OrthoDB" id="7522752at2"/>
<accession>B6JF76</accession>
<dbReference type="Pfam" id="PF13400">
    <property type="entry name" value="Tad"/>
    <property type="match status" value="1"/>
</dbReference>
<dbReference type="eggNOG" id="COG4961">
    <property type="taxonomic scope" value="Bacteria"/>
</dbReference>
<dbReference type="Gene3D" id="3.40.50.410">
    <property type="entry name" value="von Willebrand factor, type A domain"/>
    <property type="match status" value="2"/>
</dbReference>